<feature type="transmembrane region" description="Helical" evidence="6">
    <location>
        <begin position="20"/>
        <end position="41"/>
    </location>
</feature>
<dbReference type="SUPFAM" id="SSF51735">
    <property type="entry name" value="NAD(P)-binding Rossmann-fold domains"/>
    <property type="match status" value="1"/>
</dbReference>
<comment type="similarity">
    <text evidence="2">Belongs to the zinc-containing alcohol dehydrogenase family.</text>
</comment>
<keyword evidence="3" id="KW-0479">Metal-binding</keyword>
<keyword evidence="6" id="KW-0812">Transmembrane</keyword>
<gene>
    <name evidence="8" type="ORF">GCM10012280_69400</name>
</gene>
<evidence type="ECO:0000256" key="1">
    <source>
        <dbReference type="ARBA" id="ARBA00001947"/>
    </source>
</evidence>
<keyword evidence="6" id="KW-1133">Transmembrane helix</keyword>
<name>A0A918E1N6_9ACTN</name>
<reference evidence="8" key="2">
    <citation type="submission" date="2020-09" db="EMBL/GenBank/DDBJ databases">
        <authorList>
            <person name="Sun Q."/>
            <person name="Zhou Y."/>
        </authorList>
    </citation>
    <scope>NUCLEOTIDE SEQUENCE</scope>
    <source>
        <strain evidence="8">CGMCC 4.7201</strain>
    </source>
</reference>
<reference evidence="8" key="1">
    <citation type="journal article" date="2014" name="Int. J. Syst. Evol. Microbiol.">
        <title>Complete genome sequence of Corynebacterium casei LMG S-19264T (=DSM 44701T), isolated from a smear-ripened cheese.</title>
        <authorList>
            <consortium name="US DOE Joint Genome Institute (JGI-PGF)"/>
            <person name="Walter F."/>
            <person name="Albersmeier A."/>
            <person name="Kalinowski J."/>
            <person name="Ruckert C."/>
        </authorList>
    </citation>
    <scope>NUCLEOTIDE SEQUENCE</scope>
    <source>
        <strain evidence="8">CGMCC 4.7201</strain>
    </source>
</reference>
<sequence length="200" mass="19926">MHGAAGAVLNVLTPRAGSTLAVFGAGAVGLAAVMAAALLPLRALVAVDVQRSGLELAKSLGATHVIHAGDTDPVRALREITEGGPDHVVECSGVPEVLTQAIHALGTGGCVAVVGVPPFGQTAAVDVADLVNGGKRVHGVVEGRSNPPTFLPQLAKLVAAGQLPMGKLVATFPLEDIERAAAATNDGSVVKAVLLPSLGR</sequence>
<comment type="cofactor">
    <cofactor evidence="1">
        <name>Zn(2+)</name>
        <dbReference type="ChEBI" id="CHEBI:29105"/>
    </cofactor>
</comment>
<dbReference type="PANTHER" id="PTHR43350:SF2">
    <property type="entry name" value="GROES-LIKE ZINC-BINDING ALCOHOL DEHYDROGENASE FAMILY PROTEIN"/>
    <property type="match status" value="1"/>
</dbReference>
<evidence type="ECO:0000256" key="3">
    <source>
        <dbReference type="ARBA" id="ARBA00022723"/>
    </source>
</evidence>
<dbReference type="FunFam" id="3.40.50.720:FF:000003">
    <property type="entry name" value="S-(hydroxymethyl)glutathione dehydrogenase"/>
    <property type="match status" value="1"/>
</dbReference>
<protein>
    <recommendedName>
        <fullName evidence="7">Alcohol dehydrogenase-like C-terminal domain-containing protein</fullName>
    </recommendedName>
</protein>
<dbReference type="Gene3D" id="3.90.180.10">
    <property type="entry name" value="Medium-chain alcohol dehydrogenases, catalytic domain"/>
    <property type="match status" value="1"/>
</dbReference>
<evidence type="ECO:0000256" key="6">
    <source>
        <dbReference type="SAM" id="Phobius"/>
    </source>
</evidence>
<evidence type="ECO:0000256" key="2">
    <source>
        <dbReference type="ARBA" id="ARBA00008072"/>
    </source>
</evidence>
<evidence type="ECO:0000313" key="8">
    <source>
        <dbReference type="EMBL" id="GGP00498.1"/>
    </source>
</evidence>
<evidence type="ECO:0000256" key="5">
    <source>
        <dbReference type="ARBA" id="ARBA00023002"/>
    </source>
</evidence>
<dbReference type="InterPro" id="IPR036291">
    <property type="entry name" value="NAD(P)-bd_dom_sf"/>
</dbReference>
<feature type="domain" description="Alcohol dehydrogenase-like C-terminal" evidence="7">
    <location>
        <begin position="27"/>
        <end position="150"/>
    </location>
</feature>
<evidence type="ECO:0000313" key="9">
    <source>
        <dbReference type="Proteomes" id="UP000641932"/>
    </source>
</evidence>
<evidence type="ECO:0000259" key="7">
    <source>
        <dbReference type="Pfam" id="PF00107"/>
    </source>
</evidence>
<dbReference type="AlphaFoldDB" id="A0A918E1N6"/>
<keyword evidence="5" id="KW-0560">Oxidoreductase</keyword>
<dbReference type="InterPro" id="IPR013149">
    <property type="entry name" value="ADH-like_C"/>
</dbReference>
<dbReference type="EMBL" id="BMMS01000058">
    <property type="protein sequence ID" value="GGP00498.1"/>
    <property type="molecule type" value="Genomic_DNA"/>
</dbReference>
<proteinExistence type="inferred from homology"/>
<dbReference type="Proteomes" id="UP000641932">
    <property type="component" value="Unassembled WGS sequence"/>
</dbReference>
<evidence type="ECO:0000256" key="4">
    <source>
        <dbReference type="ARBA" id="ARBA00022833"/>
    </source>
</evidence>
<dbReference type="GO" id="GO:0046872">
    <property type="term" value="F:metal ion binding"/>
    <property type="evidence" value="ECO:0007669"/>
    <property type="project" value="UniProtKB-KW"/>
</dbReference>
<comment type="caution">
    <text evidence="8">The sequence shown here is derived from an EMBL/GenBank/DDBJ whole genome shotgun (WGS) entry which is preliminary data.</text>
</comment>
<organism evidence="8 9">
    <name type="scientific">Wenjunlia tyrosinilytica</name>
    <dbReference type="NCBI Taxonomy" id="1544741"/>
    <lineage>
        <taxon>Bacteria</taxon>
        <taxon>Bacillati</taxon>
        <taxon>Actinomycetota</taxon>
        <taxon>Actinomycetes</taxon>
        <taxon>Kitasatosporales</taxon>
        <taxon>Streptomycetaceae</taxon>
        <taxon>Wenjunlia</taxon>
    </lineage>
</organism>
<keyword evidence="4" id="KW-0862">Zinc</keyword>
<keyword evidence="6" id="KW-0472">Membrane</keyword>
<dbReference type="Gene3D" id="3.40.50.720">
    <property type="entry name" value="NAD(P)-binding Rossmann-like Domain"/>
    <property type="match status" value="1"/>
</dbReference>
<keyword evidence="9" id="KW-1185">Reference proteome</keyword>
<dbReference type="Pfam" id="PF00107">
    <property type="entry name" value="ADH_zinc_N"/>
    <property type="match status" value="1"/>
</dbReference>
<accession>A0A918E1N6</accession>
<dbReference type="GO" id="GO:0016491">
    <property type="term" value="F:oxidoreductase activity"/>
    <property type="evidence" value="ECO:0007669"/>
    <property type="project" value="UniProtKB-KW"/>
</dbReference>
<dbReference type="PANTHER" id="PTHR43350">
    <property type="entry name" value="NAD-DEPENDENT ALCOHOL DEHYDROGENASE"/>
    <property type="match status" value="1"/>
</dbReference>